<dbReference type="Proteomes" id="UP001066276">
    <property type="component" value="Chromosome 8"/>
</dbReference>
<comment type="caution">
    <text evidence="2">The sequence shown here is derived from an EMBL/GenBank/DDBJ whole genome shotgun (WGS) entry which is preliminary data.</text>
</comment>
<organism evidence="2 3">
    <name type="scientific">Pleurodeles waltl</name>
    <name type="common">Iberian ribbed newt</name>
    <dbReference type="NCBI Taxonomy" id="8319"/>
    <lineage>
        <taxon>Eukaryota</taxon>
        <taxon>Metazoa</taxon>
        <taxon>Chordata</taxon>
        <taxon>Craniata</taxon>
        <taxon>Vertebrata</taxon>
        <taxon>Euteleostomi</taxon>
        <taxon>Amphibia</taxon>
        <taxon>Batrachia</taxon>
        <taxon>Caudata</taxon>
        <taxon>Salamandroidea</taxon>
        <taxon>Salamandridae</taxon>
        <taxon>Pleurodelinae</taxon>
        <taxon>Pleurodeles</taxon>
    </lineage>
</organism>
<feature type="region of interest" description="Disordered" evidence="1">
    <location>
        <begin position="1"/>
        <end position="21"/>
    </location>
</feature>
<dbReference type="EMBL" id="JANPWB010000012">
    <property type="protein sequence ID" value="KAJ1115919.1"/>
    <property type="molecule type" value="Genomic_DNA"/>
</dbReference>
<accession>A0AAV7NK86</accession>
<proteinExistence type="predicted"/>
<gene>
    <name evidence="2" type="ORF">NDU88_004139</name>
</gene>
<evidence type="ECO:0000313" key="3">
    <source>
        <dbReference type="Proteomes" id="UP001066276"/>
    </source>
</evidence>
<reference evidence="2" key="1">
    <citation type="journal article" date="2022" name="bioRxiv">
        <title>Sequencing and chromosome-scale assembly of the giantPleurodeles waltlgenome.</title>
        <authorList>
            <person name="Brown T."/>
            <person name="Elewa A."/>
            <person name="Iarovenko S."/>
            <person name="Subramanian E."/>
            <person name="Araus A.J."/>
            <person name="Petzold A."/>
            <person name="Susuki M."/>
            <person name="Suzuki K.-i.T."/>
            <person name="Hayashi T."/>
            <person name="Toyoda A."/>
            <person name="Oliveira C."/>
            <person name="Osipova E."/>
            <person name="Leigh N.D."/>
            <person name="Simon A."/>
            <person name="Yun M.H."/>
        </authorList>
    </citation>
    <scope>NUCLEOTIDE SEQUENCE</scope>
    <source>
        <strain evidence="2">20211129_DDA</strain>
        <tissue evidence="2">Liver</tissue>
    </source>
</reference>
<evidence type="ECO:0000313" key="2">
    <source>
        <dbReference type="EMBL" id="KAJ1115919.1"/>
    </source>
</evidence>
<dbReference type="AlphaFoldDB" id="A0AAV7NK86"/>
<sequence length="103" mass="11607">MESERAQRTVDQIHGAMDLSPIPPPRLLRGLGRQCSLWEWRTPGAQEVRRAGSEGTAGGVPGAALQTKRVLDGELPHQAQIEEECRGCRWVYGLHFNRVPYMW</sequence>
<keyword evidence="3" id="KW-1185">Reference proteome</keyword>
<evidence type="ECO:0000256" key="1">
    <source>
        <dbReference type="SAM" id="MobiDB-lite"/>
    </source>
</evidence>
<name>A0AAV7NK86_PLEWA</name>
<protein>
    <submittedName>
        <fullName evidence="2">Uncharacterized protein</fullName>
    </submittedName>
</protein>